<accession>A0A6G9Z4M3</accession>
<evidence type="ECO:0000313" key="4">
    <source>
        <dbReference type="Proteomes" id="UP000500953"/>
    </source>
</evidence>
<dbReference type="InterPro" id="IPR050272">
    <property type="entry name" value="Isochorismatase-like_hydrls"/>
</dbReference>
<dbReference type="SUPFAM" id="SSF52499">
    <property type="entry name" value="Isochorismatase-like hydrolases"/>
    <property type="match status" value="1"/>
</dbReference>
<keyword evidence="1" id="KW-0378">Hydrolase</keyword>
<name>A0A6G9Z4M3_9NOCA</name>
<dbReference type="EMBL" id="CP046173">
    <property type="protein sequence ID" value="QIS20488.1"/>
    <property type="molecule type" value="Genomic_DNA"/>
</dbReference>
<organism evidence="3 4">
    <name type="scientific">Nocardia terpenica</name>
    <dbReference type="NCBI Taxonomy" id="455432"/>
    <lineage>
        <taxon>Bacteria</taxon>
        <taxon>Bacillati</taxon>
        <taxon>Actinomycetota</taxon>
        <taxon>Actinomycetes</taxon>
        <taxon>Mycobacteriales</taxon>
        <taxon>Nocardiaceae</taxon>
        <taxon>Nocardia</taxon>
    </lineage>
</organism>
<dbReference type="InterPro" id="IPR036380">
    <property type="entry name" value="Isochorismatase-like_sf"/>
</dbReference>
<protein>
    <submittedName>
        <fullName evidence="3">Isochorismatase family protein</fullName>
    </submittedName>
</protein>
<sequence length="196" mass="20154">MAVALIVGDFQAGITRAHAFARELVPTVAALVARAREEGALIVFIRTELRANGLDVAPGNAVIAALHTQPDYHAGSPGTDLDPGLGATDADAVVVKHRASAFTGTDLDLILRSQGVTSMVVAGVATSAMVAATVYDALDRDYGVAVVSDGCADPDPQVHRFFVDTVFPGRGVDVVTADGWTAGSSRDRGRSGAVQA</sequence>
<evidence type="ECO:0000256" key="1">
    <source>
        <dbReference type="ARBA" id="ARBA00022801"/>
    </source>
</evidence>
<dbReference type="InterPro" id="IPR000868">
    <property type="entry name" value="Isochorismatase-like_dom"/>
</dbReference>
<dbReference type="AlphaFoldDB" id="A0A6G9Z4M3"/>
<proteinExistence type="predicted"/>
<gene>
    <name evidence="3" type="ORF">F6W96_21505</name>
</gene>
<dbReference type="Pfam" id="PF00857">
    <property type="entry name" value="Isochorismatase"/>
    <property type="match status" value="1"/>
</dbReference>
<reference evidence="3 4" key="1">
    <citation type="journal article" date="2019" name="ACS Chem. Biol.">
        <title>Identification and Mobilization of a Cryptic Antibiotic Biosynthesis Gene Locus from a Human-Pathogenic Nocardia Isolate.</title>
        <authorList>
            <person name="Herisse M."/>
            <person name="Ishida K."/>
            <person name="Porter J.L."/>
            <person name="Howden B."/>
            <person name="Hertweck C."/>
            <person name="Stinear T.P."/>
            <person name="Pidot S.J."/>
        </authorList>
    </citation>
    <scope>NUCLEOTIDE SEQUENCE [LARGE SCALE GENOMIC DNA]</scope>
    <source>
        <strain evidence="3 4">AUSMDU00012715</strain>
    </source>
</reference>
<dbReference type="GO" id="GO:0016787">
    <property type="term" value="F:hydrolase activity"/>
    <property type="evidence" value="ECO:0007669"/>
    <property type="project" value="UniProtKB-KW"/>
</dbReference>
<dbReference type="PANTHER" id="PTHR43540:SF1">
    <property type="entry name" value="ISOCHORISMATASE HYDROLASE"/>
    <property type="match status" value="1"/>
</dbReference>
<dbReference type="CDD" id="cd00431">
    <property type="entry name" value="cysteine_hydrolases"/>
    <property type="match status" value="1"/>
</dbReference>
<dbReference type="RefSeq" id="WP_167487828.1">
    <property type="nucleotide sequence ID" value="NZ_CP046173.1"/>
</dbReference>
<dbReference type="Gene3D" id="3.40.50.850">
    <property type="entry name" value="Isochorismatase-like"/>
    <property type="match status" value="1"/>
</dbReference>
<evidence type="ECO:0000259" key="2">
    <source>
        <dbReference type="Pfam" id="PF00857"/>
    </source>
</evidence>
<dbReference type="PANTHER" id="PTHR43540">
    <property type="entry name" value="PEROXYUREIDOACRYLATE/UREIDOACRYLATE AMIDOHYDROLASE-RELATED"/>
    <property type="match status" value="1"/>
</dbReference>
<evidence type="ECO:0000313" key="3">
    <source>
        <dbReference type="EMBL" id="QIS20488.1"/>
    </source>
</evidence>
<dbReference type="Proteomes" id="UP000500953">
    <property type="component" value="Chromosome"/>
</dbReference>
<feature type="domain" description="Isochorismatase-like" evidence="2">
    <location>
        <begin position="4"/>
        <end position="177"/>
    </location>
</feature>